<sequence>MIQYVSKSLNQSSGYVNLYTVKTNKNNGATLWCVASLFC</sequence>
<gene>
    <name evidence="1" type="ORF">PNIG_a0353</name>
</gene>
<proteinExistence type="predicted"/>
<reference evidence="1 2" key="1">
    <citation type="submission" date="2015-03" db="EMBL/GenBank/DDBJ databases">
        <authorList>
            <person name="Xie B.-B."/>
            <person name="Rong J.-C."/>
            <person name="Qin Q.-L."/>
            <person name="Zhang Y.-Z."/>
        </authorList>
    </citation>
    <scope>NUCLEOTIDE SEQUENCE [LARGE SCALE GENOMIC DNA]</scope>
    <source>
        <strain evidence="1 2">KMM 661</strain>
    </source>
</reference>
<dbReference type="EMBL" id="CP011036">
    <property type="protein sequence ID" value="ASM52676.1"/>
    <property type="molecule type" value="Genomic_DNA"/>
</dbReference>
<dbReference type="KEGG" id="png:PNIG_a0353"/>
<accession>A0AAC9UH46</accession>
<evidence type="ECO:0000313" key="2">
    <source>
        <dbReference type="Proteomes" id="UP000198329"/>
    </source>
</evidence>
<keyword evidence="2" id="KW-1185">Reference proteome</keyword>
<organism evidence="1 2">
    <name type="scientific">Pseudoalteromonas nigrifaciens</name>
    <dbReference type="NCBI Taxonomy" id="28109"/>
    <lineage>
        <taxon>Bacteria</taxon>
        <taxon>Pseudomonadati</taxon>
        <taxon>Pseudomonadota</taxon>
        <taxon>Gammaproteobacteria</taxon>
        <taxon>Alteromonadales</taxon>
        <taxon>Pseudoalteromonadaceae</taxon>
        <taxon>Pseudoalteromonas</taxon>
    </lineage>
</organism>
<protein>
    <submittedName>
        <fullName evidence="1">Uncharacterized protein</fullName>
    </submittedName>
</protein>
<dbReference type="AlphaFoldDB" id="A0AAC9UH46"/>
<dbReference type="Proteomes" id="UP000198329">
    <property type="component" value="Chromosome I"/>
</dbReference>
<name>A0AAC9UH46_9GAMM</name>
<evidence type="ECO:0000313" key="1">
    <source>
        <dbReference type="EMBL" id="ASM52676.1"/>
    </source>
</evidence>